<keyword evidence="2" id="KW-1185">Reference proteome</keyword>
<comment type="caution">
    <text evidence="1">The sequence shown here is derived from an EMBL/GenBank/DDBJ whole genome shotgun (WGS) entry which is preliminary data.</text>
</comment>
<proteinExistence type="predicted"/>
<reference evidence="1 2" key="1">
    <citation type="journal article" date="2023" name="Science">
        <title>Complex scaffold remodeling in plant triterpene biosynthesis.</title>
        <authorList>
            <person name="De La Pena R."/>
            <person name="Hodgson H."/>
            <person name="Liu J.C."/>
            <person name="Stephenson M.J."/>
            <person name="Martin A.C."/>
            <person name="Owen C."/>
            <person name="Harkess A."/>
            <person name="Leebens-Mack J."/>
            <person name="Jimenez L.E."/>
            <person name="Osbourn A."/>
            <person name="Sattely E.S."/>
        </authorList>
    </citation>
    <scope>NUCLEOTIDE SEQUENCE [LARGE SCALE GENOMIC DNA]</scope>
    <source>
        <strain evidence="2">cv. JPN11</strain>
        <tissue evidence="1">Leaf</tissue>
    </source>
</reference>
<gene>
    <name evidence="1" type="ORF">OWV82_023330</name>
</gene>
<dbReference type="Proteomes" id="UP001164539">
    <property type="component" value="Chromosome 13"/>
</dbReference>
<evidence type="ECO:0000313" key="2">
    <source>
        <dbReference type="Proteomes" id="UP001164539"/>
    </source>
</evidence>
<accession>A0ACC1WW20</accession>
<evidence type="ECO:0000313" key="1">
    <source>
        <dbReference type="EMBL" id="KAJ4703420.1"/>
    </source>
</evidence>
<dbReference type="EMBL" id="CM051406">
    <property type="protein sequence ID" value="KAJ4703420.1"/>
    <property type="molecule type" value="Genomic_DNA"/>
</dbReference>
<organism evidence="1 2">
    <name type="scientific">Melia azedarach</name>
    <name type="common">Chinaberry tree</name>
    <dbReference type="NCBI Taxonomy" id="155640"/>
    <lineage>
        <taxon>Eukaryota</taxon>
        <taxon>Viridiplantae</taxon>
        <taxon>Streptophyta</taxon>
        <taxon>Embryophyta</taxon>
        <taxon>Tracheophyta</taxon>
        <taxon>Spermatophyta</taxon>
        <taxon>Magnoliopsida</taxon>
        <taxon>eudicotyledons</taxon>
        <taxon>Gunneridae</taxon>
        <taxon>Pentapetalae</taxon>
        <taxon>rosids</taxon>
        <taxon>malvids</taxon>
        <taxon>Sapindales</taxon>
        <taxon>Meliaceae</taxon>
        <taxon>Melia</taxon>
    </lineage>
</organism>
<sequence length="621" mass="71436">MATGNKKCLAYLQSLAQRCANGVPPTFPIDEDLIKLCIVNQLQRLGLAEHFGQEIKEILAQVYWNYKHEESSDEPINSTATQLYKDSLAFQLLRWHGYSVSPSMLSWFLTKQGILDDIENNHEYFSSVMLNVHRATDLMFAGEYEVEKARSFARKSLEKTLSAAGTTSGPDDFTFTSFQKVIKHELDLPWLSRPVHLEHRTSFHRLSHSYNDKLLQLAKQNYEFRQSIYQYELEELKRWSKDNGLTDMGFGREKTTYCYFAVSSSISLPHDSYVRLLVAKSGIIITVADDFFDEGGSLNELKSLTGAVKRWDNKGLNGHSKTIFDALDNFVREAADKQLQQEGIDITNEFRDIWYETFASWLTEAKWSRSRSIPSMDEYVETGMTSIATHTLVLIASCFLNPSIPNYKLRPAQYETVTKLLMFISRLLNDTQSYQKEIEDGKTNFVLLYLKENPEADIEDSVAYVRQILATKEKEFLEHALMDGFSDLPKACKQLHLSCMKVFHMFFHSSNRYDSNTEMIEDIQKAIYIPLKVKTTKPKPLKADDLPLDPLALPLPLPLRLHSKSKQEYQTISNSHFNPSFRLYSKKRNTKLSAAQQLTRPISRNVYKNMVVTPKLSLSFI</sequence>
<protein>
    <submittedName>
        <fullName evidence="1">Terpene synthase</fullName>
    </submittedName>
</protein>
<name>A0ACC1WW20_MELAZ</name>